<dbReference type="SUPFAM" id="SSF55729">
    <property type="entry name" value="Acyl-CoA N-acyltransferases (Nat)"/>
    <property type="match status" value="1"/>
</dbReference>
<reference evidence="1 2" key="1">
    <citation type="submission" date="2020-10" db="EMBL/GenBank/DDBJ databases">
        <authorList>
            <person name="Castelo-Branco R."/>
            <person name="Eusebio N."/>
            <person name="Adriana R."/>
            <person name="Vieira A."/>
            <person name="Brugerolle De Fraissinette N."/>
            <person name="Rezende De Castro R."/>
            <person name="Schneider M.P."/>
            <person name="Vasconcelos V."/>
            <person name="Leao P.N."/>
        </authorList>
    </citation>
    <scope>NUCLEOTIDE SEQUENCE [LARGE SCALE GENOMIC DNA]</scope>
    <source>
        <strain evidence="1 2">LEGE 00031</strain>
    </source>
</reference>
<dbReference type="InterPro" id="IPR016181">
    <property type="entry name" value="Acyl_CoA_acyltransferase"/>
</dbReference>
<name>A0ABR9VWN0_9SYNC</name>
<comment type="caution">
    <text evidence="1">The sequence shown here is derived from an EMBL/GenBank/DDBJ whole genome shotgun (WGS) entry which is preliminary data.</text>
</comment>
<proteinExistence type="predicted"/>
<gene>
    <name evidence="1" type="ORF">IQ217_18470</name>
</gene>
<evidence type="ECO:0000313" key="2">
    <source>
        <dbReference type="Proteomes" id="UP000658720"/>
    </source>
</evidence>
<evidence type="ECO:0008006" key="3">
    <source>
        <dbReference type="Google" id="ProtNLM"/>
    </source>
</evidence>
<protein>
    <recommendedName>
        <fullName evidence="3">N-acetyltransferase domain-containing protein</fullName>
    </recommendedName>
</protein>
<dbReference type="RefSeq" id="WP_194021364.1">
    <property type="nucleotide sequence ID" value="NZ_JADEVV010000094.1"/>
</dbReference>
<accession>A0ABR9VWN0</accession>
<dbReference type="Gene3D" id="3.40.630.30">
    <property type="match status" value="1"/>
</dbReference>
<organism evidence="1 2">
    <name type="scientific">Synechocystis salina LEGE 00031</name>
    <dbReference type="NCBI Taxonomy" id="1828736"/>
    <lineage>
        <taxon>Bacteria</taxon>
        <taxon>Bacillati</taxon>
        <taxon>Cyanobacteriota</taxon>
        <taxon>Cyanophyceae</taxon>
        <taxon>Synechococcales</taxon>
        <taxon>Merismopediaceae</taxon>
        <taxon>Synechocystis</taxon>
    </lineage>
</organism>
<evidence type="ECO:0000313" key="1">
    <source>
        <dbReference type="EMBL" id="MBE9255772.1"/>
    </source>
</evidence>
<dbReference type="Proteomes" id="UP000658720">
    <property type="component" value="Unassembled WGS sequence"/>
</dbReference>
<sequence length="198" mass="23258">MFIDLEPTFHLRNYPLYDSSYDTLKITRIESPIKLTTEDDDFTPRVAGYLRAYRFDLRFDHDQLLACADMLSHNLNNIAEYFLTEVGEVSTFLEEAVLSADHILYVEEFYVDPQYRGKNIGIKSLALFFEAFGQGAIVAGCPFPAREYGPEKTSHLQMQLIRYWSKLGLVYYGAERNILWKENWQMPQWLQDCLWQEI</sequence>
<dbReference type="EMBL" id="JADEVV010000094">
    <property type="protein sequence ID" value="MBE9255772.1"/>
    <property type="molecule type" value="Genomic_DNA"/>
</dbReference>
<keyword evidence="2" id="KW-1185">Reference proteome</keyword>